<protein>
    <submittedName>
        <fullName evidence="1">Uncharacterized protein</fullName>
    </submittedName>
</protein>
<gene>
    <name evidence="1" type="ORF">L211DRAFT_849802</name>
</gene>
<dbReference type="EMBL" id="ML121546">
    <property type="protein sequence ID" value="RPB23538.1"/>
    <property type="molecule type" value="Genomic_DNA"/>
</dbReference>
<dbReference type="InParanoid" id="A0A3N4LPF9"/>
<proteinExistence type="predicted"/>
<accession>A0A3N4LPF9</accession>
<dbReference type="Proteomes" id="UP000267821">
    <property type="component" value="Unassembled WGS sequence"/>
</dbReference>
<evidence type="ECO:0000313" key="1">
    <source>
        <dbReference type="EMBL" id="RPB23538.1"/>
    </source>
</evidence>
<sequence length="226" mass="23791">MSLSSIVVCMPPRQQGSNAQDGDEPTIRNVAENVGFFDNGIPPQLYTLWRSQESNTERARITAHGVQGPGPAAPAIAPAAQGPALAPAPALAVAAPAPAVPIPPRMQQVAIIVPPSSLPAGGGGVADGLLAGHSYRLAVLYGWPTSTGGPPTSGYRLWWVVVYGNNRVGDSENPRPYDGQADYFGGNMLDLQVELQEQSLGGEELYADGEELYADGEELYADREEL</sequence>
<evidence type="ECO:0000313" key="2">
    <source>
        <dbReference type="Proteomes" id="UP000267821"/>
    </source>
</evidence>
<dbReference type="AlphaFoldDB" id="A0A3N4LPF9"/>
<name>A0A3N4LPF9_9PEZI</name>
<keyword evidence="2" id="KW-1185">Reference proteome</keyword>
<organism evidence="1 2">
    <name type="scientific">Terfezia boudieri ATCC MYA-4762</name>
    <dbReference type="NCBI Taxonomy" id="1051890"/>
    <lineage>
        <taxon>Eukaryota</taxon>
        <taxon>Fungi</taxon>
        <taxon>Dikarya</taxon>
        <taxon>Ascomycota</taxon>
        <taxon>Pezizomycotina</taxon>
        <taxon>Pezizomycetes</taxon>
        <taxon>Pezizales</taxon>
        <taxon>Pezizaceae</taxon>
        <taxon>Terfezia</taxon>
    </lineage>
</organism>
<reference evidence="1 2" key="1">
    <citation type="journal article" date="2018" name="Nat. Ecol. Evol.">
        <title>Pezizomycetes genomes reveal the molecular basis of ectomycorrhizal truffle lifestyle.</title>
        <authorList>
            <person name="Murat C."/>
            <person name="Payen T."/>
            <person name="Noel B."/>
            <person name="Kuo A."/>
            <person name="Morin E."/>
            <person name="Chen J."/>
            <person name="Kohler A."/>
            <person name="Krizsan K."/>
            <person name="Balestrini R."/>
            <person name="Da Silva C."/>
            <person name="Montanini B."/>
            <person name="Hainaut M."/>
            <person name="Levati E."/>
            <person name="Barry K.W."/>
            <person name="Belfiori B."/>
            <person name="Cichocki N."/>
            <person name="Clum A."/>
            <person name="Dockter R.B."/>
            <person name="Fauchery L."/>
            <person name="Guy J."/>
            <person name="Iotti M."/>
            <person name="Le Tacon F."/>
            <person name="Lindquist E.A."/>
            <person name="Lipzen A."/>
            <person name="Malagnac F."/>
            <person name="Mello A."/>
            <person name="Molinier V."/>
            <person name="Miyauchi S."/>
            <person name="Poulain J."/>
            <person name="Riccioni C."/>
            <person name="Rubini A."/>
            <person name="Sitrit Y."/>
            <person name="Splivallo R."/>
            <person name="Traeger S."/>
            <person name="Wang M."/>
            <person name="Zifcakova L."/>
            <person name="Wipf D."/>
            <person name="Zambonelli A."/>
            <person name="Paolocci F."/>
            <person name="Nowrousian M."/>
            <person name="Ottonello S."/>
            <person name="Baldrian P."/>
            <person name="Spatafora J.W."/>
            <person name="Henrissat B."/>
            <person name="Nagy L.G."/>
            <person name="Aury J.M."/>
            <person name="Wincker P."/>
            <person name="Grigoriev I.V."/>
            <person name="Bonfante P."/>
            <person name="Martin F.M."/>
        </authorList>
    </citation>
    <scope>NUCLEOTIDE SEQUENCE [LARGE SCALE GENOMIC DNA]</scope>
    <source>
        <strain evidence="1 2">ATCC MYA-4762</strain>
    </source>
</reference>